<sequence length="133" mass="15231">MPDGPHAFSVFPSFKAYLYHRYFHLLLRKSKNYFIAPRYSEEAYAAKHGTMNLRLQITLSFHIVKAVCRDYRPCEHSDHVVGIADLKRRGLLLSLFTRWGFLLGVFSRAGLSVIILSTLFNPHSISGLFSVNV</sequence>
<keyword evidence="2" id="KW-1185">Reference proteome</keyword>
<dbReference type="EMBL" id="JAHRIO010011559">
    <property type="protein sequence ID" value="MEQ2162308.1"/>
    <property type="molecule type" value="Genomic_DNA"/>
</dbReference>
<comment type="caution">
    <text evidence="1">The sequence shown here is derived from an EMBL/GenBank/DDBJ whole genome shotgun (WGS) entry which is preliminary data.</text>
</comment>
<protein>
    <submittedName>
        <fullName evidence="1">Uncharacterized protein</fullName>
    </submittedName>
</protein>
<reference evidence="1 2" key="1">
    <citation type="submission" date="2021-06" db="EMBL/GenBank/DDBJ databases">
        <authorList>
            <person name="Palmer J.M."/>
        </authorList>
    </citation>
    <scope>NUCLEOTIDE SEQUENCE [LARGE SCALE GENOMIC DNA]</scope>
    <source>
        <strain evidence="1 2">GA_2019</strain>
        <tissue evidence="1">Muscle</tissue>
    </source>
</reference>
<evidence type="ECO:0000313" key="2">
    <source>
        <dbReference type="Proteomes" id="UP001476798"/>
    </source>
</evidence>
<accession>A0ABV0MT69</accession>
<name>A0ABV0MT69_9TELE</name>
<dbReference type="Proteomes" id="UP001476798">
    <property type="component" value="Unassembled WGS sequence"/>
</dbReference>
<evidence type="ECO:0000313" key="1">
    <source>
        <dbReference type="EMBL" id="MEQ2162308.1"/>
    </source>
</evidence>
<gene>
    <name evidence="1" type="ORF">GOODEAATRI_018402</name>
</gene>
<organism evidence="1 2">
    <name type="scientific">Goodea atripinnis</name>
    <dbReference type="NCBI Taxonomy" id="208336"/>
    <lineage>
        <taxon>Eukaryota</taxon>
        <taxon>Metazoa</taxon>
        <taxon>Chordata</taxon>
        <taxon>Craniata</taxon>
        <taxon>Vertebrata</taxon>
        <taxon>Euteleostomi</taxon>
        <taxon>Actinopterygii</taxon>
        <taxon>Neopterygii</taxon>
        <taxon>Teleostei</taxon>
        <taxon>Neoteleostei</taxon>
        <taxon>Acanthomorphata</taxon>
        <taxon>Ovalentaria</taxon>
        <taxon>Atherinomorphae</taxon>
        <taxon>Cyprinodontiformes</taxon>
        <taxon>Goodeidae</taxon>
        <taxon>Goodea</taxon>
    </lineage>
</organism>
<proteinExistence type="predicted"/>